<evidence type="ECO:0000313" key="1">
    <source>
        <dbReference type="EMBL" id="KAJ7541449.1"/>
    </source>
</evidence>
<evidence type="ECO:0000313" key="2">
    <source>
        <dbReference type="Proteomes" id="UP001162992"/>
    </source>
</evidence>
<gene>
    <name evidence="1" type="ORF">O6H91_10G060000</name>
</gene>
<dbReference type="EMBL" id="CM055101">
    <property type="protein sequence ID" value="KAJ7541449.1"/>
    <property type="molecule type" value="Genomic_DNA"/>
</dbReference>
<name>A0ACC2CHU0_DIPCM</name>
<organism evidence="1 2">
    <name type="scientific">Diphasiastrum complanatum</name>
    <name type="common">Issler's clubmoss</name>
    <name type="synonym">Lycopodium complanatum</name>
    <dbReference type="NCBI Taxonomy" id="34168"/>
    <lineage>
        <taxon>Eukaryota</taxon>
        <taxon>Viridiplantae</taxon>
        <taxon>Streptophyta</taxon>
        <taxon>Embryophyta</taxon>
        <taxon>Tracheophyta</taxon>
        <taxon>Lycopodiopsida</taxon>
        <taxon>Lycopodiales</taxon>
        <taxon>Lycopodiaceae</taxon>
        <taxon>Lycopodioideae</taxon>
        <taxon>Diphasiastrum</taxon>
    </lineage>
</organism>
<reference evidence="2" key="1">
    <citation type="journal article" date="2024" name="Proc. Natl. Acad. Sci. U.S.A.">
        <title>Extraordinary preservation of gene collinearity over three hundred million years revealed in homosporous lycophytes.</title>
        <authorList>
            <person name="Li C."/>
            <person name="Wickell D."/>
            <person name="Kuo L.Y."/>
            <person name="Chen X."/>
            <person name="Nie B."/>
            <person name="Liao X."/>
            <person name="Peng D."/>
            <person name="Ji J."/>
            <person name="Jenkins J."/>
            <person name="Williams M."/>
            <person name="Shu S."/>
            <person name="Plott C."/>
            <person name="Barry K."/>
            <person name="Rajasekar S."/>
            <person name="Grimwood J."/>
            <person name="Han X."/>
            <person name="Sun S."/>
            <person name="Hou Z."/>
            <person name="He W."/>
            <person name="Dai G."/>
            <person name="Sun C."/>
            <person name="Schmutz J."/>
            <person name="Leebens-Mack J.H."/>
            <person name="Li F.W."/>
            <person name="Wang L."/>
        </authorList>
    </citation>
    <scope>NUCLEOTIDE SEQUENCE [LARGE SCALE GENOMIC DNA]</scope>
    <source>
        <strain evidence="2">cv. PW_Plant_1</strain>
    </source>
</reference>
<accession>A0ACC2CHU0</accession>
<keyword evidence="2" id="KW-1185">Reference proteome</keyword>
<protein>
    <submittedName>
        <fullName evidence="1">Uncharacterized protein</fullName>
    </submittedName>
</protein>
<comment type="caution">
    <text evidence="1">The sequence shown here is derived from an EMBL/GenBank/DDBJ whole genome shotgun (WGS) entry which is preliminary data.</text>
</comment>
<dbReference type="Proteomes" id="UP001162992">
    <property type="component" value="Chromosome 10"/>
</dbReference>
<sequence length="445" mass="49358">MIMVSCSGGSQPHCSAPASRPLNFYPWGGCNKCSVVMVASTSNLPSYICSAPYQRRAKVIENKLDTAVAYSPARLRLRWKTANGNARGAVRPIYKDLGQSSYIQQEGCAGLALDSPEYDLGSDLLVTQGLDDDTSSMSKYLDDISNDEEIVQGEEGKNLPVNDGDCQCCGEGKFVELVNDVAAEDNQPSIASSQDEFEAHNKEEKLLEEVGSSFDGKQGGPEQTVTQKVTSMHSFKRKYVSSDGILIVQVMKKEHLKATEELLVDSFAELMWGPLVYRPLLAITVRGYLREKVKLFPNTLTLVAFYAPAEDNMIIGPLINSVPSNWLLAGTVEVSFSDADKIPTVPPLGFPYLCNMAVDKRYRRQGIGWQLLRAAEELATIKGYKQMHLHCRVIDSVPLRMYKKAGYKIIATDSIWILLSFQRRRHLMVKSLETLQLAGVDLNRL</sequence>
<proteinExistence type="predicted"/>